<dbReference type="CDD" id="cd00293">
    <property type="entry name" value="USP-like"/>
    <property type="match status" value="2"/>
</dbReference>
<evidence type="ECO:0000313" key="3">
    <source>
        <dbReference type="EMBL" id="MPM13020.1"/>
    </source>
</evidence>
<dbReference type="InterPro" id="IPR006016">
    <property type="entry name" value="UspA"/>
</dbReference>
<dbReference type="EMBL" id="VSSQ01002055">
    <property type="protein sequence ID" value="MPM13020.1"/>
    <property type="molecule type" value="Genomic_DNA"/>
</dbReference>
<reference evidence="3" key="1">
    <citation type="submission" date="2019-08" db="EMBL/GenBank/DDBJ databases">
        <authorList>
            <person name="Kucharzyk K."/>
            <person name="Murdoch R.W."/>
            <person name="Higgins S."/>
            <person name="Loffler F."/>
        </authorList>
    </citation>
    <scope>NUCLEOTIDE SEQUENCE</scope>
</reference>
<evidence type="ECO:0000259" key="2">
    <source>
        <dbReference type="Pfam" id="PF00582"/>
    </source>
</evidence>
<comment type="caution">
    <text evidence="3">The sequence shown here is derived from an EMBL/GenBank/DDBJ whole genome shotgun (WGS) entry which is preliminary data.</text>
</comment>
<dbReference type="AlphaFoldDB" id="A0A644XA27"/>
<feature type="domain" description="UspA" evidence="2">
    <location>
        <begin position="146"/>
        <end position="269"/>
    </location>
</feature>
<name>A0A644XA27_9ZZZZ</name>
<comment type="similarity">
    <text evidence="1">Belongs to the universal stress protein A family.</text>
</comment>
<dbReference type="PANTHER" id="PTHR46268:SF6">
    <property type="entry name" value="UNIVERSAL STRESS PROTEIN UP12"/>
    <property type="match status" value="1"/>
</dbReference>
<dbReference type="Gene3D" id="3.40.50.620">
    <property type="entry name" value="HUPs"/>
    <property type="match status" value="2"/>
</dbReference>
<gene>
    <name evidence="3" type="ORF">SDC9_59375</name>
</gene>
<evidence type="ECO:0000256" key="1">
    <source>
        <dbReference type="ARBA" id="ARBA00008791"/>
    </source>
</evidence>
<protein>
    <recommendedName>
        <fullName evidence="2">UspA domain-containing protein</fullName>
    </recommendedName>
</protein>
<dbReference type="InterPro" id="IPR014729">
    <property type="entry name" value="Rossmann-like_a/b/a_fold"/>
</dbReference>
<dbReference type="SUPFAM" id="SSF52402">
    <property type="entry name" value="Adenine nucleotide alpha hydrolases-like"/>
    <property type="match status" value="2"/>
</dbReference>
<dbReference type="InterPro" id="IPR006015">
    <property type="entry name" value="Universal_stress_UspA"/>
</dbReference>
<organism evidence="3">
    <name type="scientific">bioreactor metagenome</name>
    <dbReference type="NCBI Taxonomy" id="1076179"/>
    <lineage>
        <taxon>unclassified sequences</taxon>
        <taxon>metagenomes</taxon>
        <taxon>ecological metagenomes</taxon>
    </lineage>
</organism>
<sequence>MNEIVVGIDFSKGALNALKYASVLAKGYSCKITMLWVDKPFNPDSVYVDGENYREEVHKRFAELIEEYAPIVGKENIQYKIRSGKVYDEIAAYAKINKCRFVVIGTHGISGFEELWIGSNANRVVSIAPCPTFTLRQDYHIPEKISRIVLPIDRTTETELKVPFAIDLAKAFDAELILVKLYSTNVPLLKKKVDVMADNITATLNKEKIRSTVVEKLVVNITSDLLTIAEKNDADLLIIMTEQQNRAANIMLGEMAQQIVNNSPVPVLSIHSDDKINQ</sequence>
<feature type="domain" description="UspA" evidence="2">
    <location>
        <begin position="3"/>
        <end position="133"/>
    </location>
</feature>
<dbReference type="PANTHER" id="PTHR46268">
    <property type="entry name" value="STRESS RESPONSE PROTEIN NHAX"/>
    <property type="match status" value="1"/>
</dbReference>
<accession>A0A644XA27</accession>
<proteinExistence type="inferred from homology"/>
<dbReference type="Pfam" id="PF00582">
    <property type="entry name" value="Usp"/>
    <property type="match status" value="2"/>
</dbReference>
<dbReference type="PRINTS" id="PR01438">
    <property type="entry name" value="UNVRSLSTRESS"/>
</dbReference>